<feature type="compositionally biased region" description="Basic and acidic residues" evidence="1">
    <location>
        <begin position="36"/>
        <end position="54"/>
    </location>
</feature>
<dbReference type="EMBL" id="LSBI01000001">
    <property type="protein sequence ID" value="OAQ95603.1"/>
    <property type="molecule type" value="Genomic_DNA"/>
</dbReference>
<name>A0A179HDR9_PURLI</name>
<evidence type="ECO:0000313" key="2">
    <source>
        <dbReference type="EMBL" id="OAQ87643.1"/>
    </source>
</evidence>
<feature type="compositionally biased region" description="Basic and acidic residues" evidence="1">
    <location>
        <begin position="112"/>
        <end position="142"/>
    </location>
</feature>
<gene>
    <name evidence="2" type="ORF">VFPBJ_01683</name>
    <name evidence="3" type="ORF">VFPFJ_01713</name>
</gene>
<dbReference type="EMBL" id="LSBH01000001">
    <property type="protein sequence ID" value="OAQ87643.1"/>
    <property type="molecule type" value="Genomic_DNA"/>
</dbReference>
<dbReference type="Proteomes" id="UP000078340">
    <property type="component" value="Unassembled WGS sequence"/>
</dbReference>
<feature type="compositionally biased region" description="Gly residues" evidence="1">
    <location>
        <begin position="68"/>
        <end position="80"/>
    </location>
</feature>
<feature type="compositionally biased region" description="Gly residues" evidence="1">
    <location>
        <begin position="148"/>
        <end position="158"/>
    </location>
</feature>
<feature type="region of interest" description="Disordered" evidence="1">
    <location>
        <begin position="1"/>
        <end position="164"/>
    </location>
</feature>
<dbReference type="Proteomes" id="UP000078240">
    <property type="component" value="Unassembled WGS sequence"/>
</dbReference>
<feature type="compositionally biased region" description="Low complexity" evidence="1">
    <location>
        <begin position="1"/>
        <end position="17"/>
    </location>
</feature>
<organism evidence="2 4">
    <name type="scientific">Purpureocillium lilacinum</name>
    <name type="common">Paecilomyces lilacinus</name>
    <dbReference type="NCBI Taxonomy" id="33203"/>
    <lineage>
        <taxon>Eukaryota</taxon>
        <taxon>Fungi</taxon>
        <taxon>Dikarya</taxon>
        <taxon>Ascomycota</taxon>
        <taxon>Pezizomycotina</taxon>
        <taxon>Sordariomycetes</taxon>
        <taxon>Hypocreomycetidae</taxon>
        <taxon>Hypocreales</taxon>
        <taxon>Ophiocordycipitaceae</taxon>
        <taxon>Purpureocillium</taxon>
    </lineage>
</organism>
<comment type="caution">
    <text evidence="2">The sequence shown here is derived from an EMBL/GenBank/DDBJ whole genome shotgun (WGS) entry which is preliminary data.</text>
</comment>
<protein>
    <submittedName>
        <fullName evidence="2">Uncharacterized protein</fullName>
    </submittedName>
</protein>
<evidence type="ECO:0000313" key="4">
    <source>
        <dbReference type="Proteomes" id="UP000078240"/>
    </source>
</evidence>
<sequence>MRSFRSLLPRSSAPRRPVATLLPPRRSLATTARLLVENKQDIQKKQDPKEDDHPGTIADPMDDVVAGDGSGARGRTGGGEPLSSSSPNAPPRPKVFNSSVAGGDGLADELTSEQKEEVRRHNEHFEKKHDRGMRAPDDKVDQKFWNGDGNGNGKGNGSSKGKDS</sequence>
<dbReference type="AlphaFoldDB" id="A0A179HDR9"/>
<evidence type="ECO:0000313" key="3">
    <source>
        <dbReference type="EMBL" id="OAQ95603.1"/>
    </source>
</evidence>
<accession>A0A179HDR9</accession>
<evidence type="ECO:0000256" key="1">
    <source>
        <dbReference type="SAM" id="MobiDB-lite"/>
    </source>
</evidence>
<dbReference type="GeneID" id="28883846"/>
<dbReference type="KEGG" id="plj:28883846"/>
<proteinExistence type="predicted"/>
<reference evidence="2 4" key="1">
    <citation type="submission" date="2016-01" db="EMBL/GenBank/DDBJ databases">
        <title>Biosynthesis of antibiotic leucinostatins and their inhibition on Phytophthora in bio-control Purpureocillium lilacinum.</title>
        <authorList>
            <person name="Wang G."/>
            <person name="Liu Z."/>
            <person name="Lin R."/>
            <person name="Li E."/>
            <person name="Mao Z."/>
            <person name="Ling J."/>
            <person name="Yin W."/>
            <person name="Xie B."/>
        </authorList>
    </citation>
    <scope>NUCLEOTIDE SEQUENCE [LARGE SCALE GENOMIC DNA]</scope>
    <source>
        <strain evidence="2">PLBJ-1</strain>
        <strain evidence="3">PLFJ-1</strain>
    </source>
</reference>